<dbReference type="Proteomes" id="UP000231094">
    <property type="component" value="Unassembled WGS sequence"/>
</dbReference>
<evidence type="ECO:0000313" key="1">
    <source>
        <dbReference type="EMBL" id="PIT61073.1"/>
    </source>
</evidence>
<dbReference type="EMBL" id="MEIV01000070">
    <property type="protein sequence ID" value="PIT61073.1"/>
    <property type="molecule type" value="Genomic_DNA"/>
</dbReference>
<sequence>MKIAQQKFEVKDYWSPDIYNPWAWSPEDNSVFYLLEMTIGIKGENKGDIYSVIIATPEGILKLNKERIKKANLYKILLIYQYDWNQIRNAIDEKLACINPDEGQQAFDKLANMFYWEYEGMK</sequence>
<gene>
    <name evidence="1" type="ORF">BHC47_07200</name>
</gene>
<comment type="caution">
    <text evidence="1">The sequence shown here is derived from an EMBL/GenBank/DDBJ whole genome shotgun (WGS) entry which is preliminary data.</text>
</comment>
<dbReference type="InterPro" id="IPR028964">
    <property type="entry name" value="Imm8"/>
</dbReference>
<dbReference type="AlphaFoldDB" id="A0A2N9Y231"/>
<proteinExistence type="predicted"/>
<organism evidence="1 2">
    <name type="scientific">Snodgrassella alvi</name>
    <dbReference type="NCBI Taxonomy" id="1196083"/>
    <lineage>
        <taxon>Bacteria</taxon>
        <taxon>Pseudomonadati</taxon>
        <taxon>Pseudomonadota</taxon>
        <taxon>Betaproteobacteria</taxon>
        <taxon>Neisseriales</taxon>
        <taxon>Neisseriaceae</taxon>
        <taxon>Snodgrassella</taxon>
    </lineage>
</organism>
<accession>A0A2N9Y231</accession>
<dbReference type="RefSeq" id="WP_084564315.1">
    <property type="nucleotide sequence ID" value="NZ_CP160070.2"/>
</dbReference>
<protein>
    <submittedName>
        <fullName evidence="1">Uncharacterized protein</fullName>
    </submittedName>
</protein>
<dbReference type="Pfam" id="PF15586">
    <property type="entry name" value="Imm8"/>
    <property type="match status" value="1"/>
</dbReference>
<reference evidence="1 2" key="1">
    <citation type="journal article" date="2017" name="MBio">
        <title>Type VI secretion-mediated competition in the bee gut microbiome.</title>
        <authorList>
            <person name="Steele M.I."/>
            <person name="Kwong W.K."/>
            <person name="Powell J.E."/>
            <person name="Whiteley M."/>
            <person name="Moran N.A."/>
        </authorList>
    </citation>
    <scope>NUCLEOTIDE SEQUENCE [LARGE SCALE GENOMIC DNA]</scope>
    <source>
        <strain evidence="1 2">PEB0171</strain>
    </source>
</reference>
<name>A0A2N9Y231_9NEIS</name>
<evidence type="ECO:0000313" key="2">
    <source>
        <dbReference type="Proteomes" id="UP000231094"/>
    </source>
</evidence>